<keyword evidence="3" id="KW-1185">Reference proteome</keyword>
<name>A0A0K1PW86_9BACT</name>
<dbReference type="Gene3D" id="2.120.10.30">
    <property type="entry name" value="TolB, C-terminal domain"/>
    <property type="match status" value="1"/>
</dbReference>
<protein>
    <recommendedName>
        <fullName evidence="4">TolB protein</fullName>
    </recommendedName>
</protein>
<dbReference type="InterPro" id="IPR011659">
    <property type="entry name" value="WD40"/>
</dbReference>
<feature type="region of interest" description="Disordered" evidence="1">
    <location>
        <begin position="26"/>
        <end position="50"/>
    </location>
</feature>
<organism evidence="2 3">
    <name type="scientific">Labilithrix luteola</name>
    <dbReference type="NCBI Taxonomy" id="1391654"/>
    <lineage>
        <taxon>Bacteria</taxon>
        <taxon>Pseudomonadati</taxon>
        <taxon>Myxococcota</taxon>
        <taxon>Polyangia</taxon>
        <taxon>Polyangiales</taxon>
        <taxon>Labilitrichaceae</taxon>
        <taxon>Labilithrix</taxon>
    </lineage>
</organism>
<dbReference type="Pfam" id="PF07676">
    <property type="entry name" value="PD40"/>
    <property type="match status" value="1"/>
</dbReference>
<dbReference type="RefSeq" id="WP_169927649.1">
    <property type="nucleotide sequence ID" value="NZ_CP012333.1"/>
</dbReference>
<dbReference type="PROSITE" id="PS51257">
    <property type="entry name" value="PROKAR_LIPOPROTEIN"/>
    <property type="match status" value="1"/>
</dbReference>
<dbReference type="KEGG" id="llu:AKJ09_04068"/>
<dbReference type="AlphaFoldDB" id="A0A0K1PW86"/>
<dbReference type="Proteomes" id="UP000064967">
    <property type="component" value="Chromosome"/>
</dbReference>
<reference evidence="2 3" key="1">
    <citation type="submission" date="2015-08" db="EMBL/GenBank/DDBJ databases">
        <authorList>
            <person name="Babu N.S."/>
            <person name="Beckwith C.J."/>
            <person name="Beseler K.G."/>
            <person name="Brison A."/>
            <person name="Carone J.V."/>
            <person name="Caskin T.P."/>
            <person name="Diamond M."/>
            <person name="Durham M.E."/>
            <person name="Foxe J.M."/>
            <person name="Go M."/>
            <person name="Henderson B.A."/>
            <person name="Jones I.B."/>
            <person name="McGettigan J.A."/>
            <person name="Micheletti S.J."/>
            <person name="Nasrallah M.E."/>
            <person name="Ortiz D."/>
            <person name="Piller C.R."/>
            <person name="Privatt S.R."/>
            <person name="Schneider S.L."/>
            <person name="Sharp S."/>
            <person name="Smith T.C."/>
            <person name="Stanton J.D."/>
            <person name="Ullery H.E."/>
            <person name="Wilson R.J."/>
            <person name="Serrano M.G."/>
            <person name="Buck G."/>
            <person name="Lee V."/>
            <person name="Wang Y."/>
            <person name="Carvalho R."/>
            <person name="Voegtly L."/>
            <person name="Shi R."/>
            <person name="Duckworth R."/>
            <person name="Johnson A."/>
            <person name="Loviza R."/>
            <person name="Walstead R."/>
            <person name="Shah Z."/>
            <person name="Kiflezghi M."/>
            <person name="Wade K."/>
            <person name="Ball S.L."/>
            <person name="Bradley K.W."/>
            <person name="Asai D.J."/>
            <person name="Bowman C.A."/>
            <person name="Russell D.A."/>
            <person name="Pope W.H."/>
            <person name="Jacobs-Sera D."/>
            <person name="Hendrix R.W."/>
            <person name="Hatfull G.F."/>
        </authorList>
    </citation>
    <scope>NUCLEOTIDE SEQUENCE [LARGE SCALE GENOMIC DNA]</scope>
    <source>
        <strain evidence="2 3">DSM 27648</strain>
    </source>
</reference>
<dbReference type="SUPFAM" id="SSF82171">
    <property type="entry name" value="DPP6 N-terminal domain-like"/>
    <property type="match status" value="1"/>
</dbReference>
<dbReference type="InterPro" id="IPR011042">
    <property type="entry name" value="6-blade_b-propeller_TolB-like"/>
</dbReference>
<dbReference type="STRING" id="1391654.AKJ09_04068"/>
<proteinExistence type="predicted"/>
<evidence type="ECO:0008006" key="4">
    <source>
        <dbReference type="Google" id="ProtNLM"/>
    </source>
</evidence>
<evidence type="ECO:0000313" key="2">
    <source>
        <dbReference type="EMBL" id="AKU97404.1"/>
    </source>
</evidence>
<accession>A0A0K1PW86</accession>
<evidence type="ECO:0000313" key="3">
    <source>
        <dbReference type="Proteomes" id="UP000064967"/>
    </source>
</evidence>
<gene>
    <name evidence="2" type="ORF">AKJ09_04068</name>
</gene>
<evidence type="ECO:0000256" key="1">
    <source>
        <dbReference type="SAM" id="MobiDB-lite"/>
    </source>
</evidence>
<sequence length="632" mass="65834">MRKTFAIGLVLALIAGCGSKSRPTYDENGAANGDGNGNGLGPALTPGTAPGDTLTLEPASVVLDVQDGKPLPTVDYHAFLIHKDNSRDEVTSNVNLYLDQPANSDFGTFSKGTFTASPNGVGKTLVHAELGTLKADAALSVKLTKVVVLAGAPADAASKFGGAVDPARKPSIVYPNDGVMVPPNMNELEFHYRAGSGNDLFELGVKGDLLDLRVYFGCTALGDGCGWVPSPAVWGMLSSAGRGQDPLTYVLRGTSSAGGSVGASSSQTIAFGEEDILGGLYYWNAGAGATMRYEFGVSGQKAETYMNAAKAGALTCVGCHVLSRDGERISVGLDMPAPAAYKVYAVDSKSMVFGQGGSMGGSGANFFTFSPDKSQIMVSNGVNLSLRDATTGAAIQEKVTDGAMPDWSPDGANIVFARPKQAVPCIGFICSSTGVVEASLQVLTKVGSGWSAPTELVPTTGQNNYYPSYSPDGGWVLFNRASIGKTADDKVKGSYDAPDASLAVVSRSGGAVLPLANAGSPNGDSWPKWMQRDQNYRGKKLMWLTFSSRRAYGLRKGVGDNAQIWMAAFDPEAAAQGKDPSLSAFWLPFQELSSGNHIAQWVTRVARKGCVDGSVCEGGEACKNGVCVPVIK</sequence>
<dbReference type="EMBL" id="CP012333">
    <property type="protein sequence ID" value="AKU97404.1"/>
    <property type="molecule type" value="Genomic_DNA"/>
</dbReference>